<protein>
    <recommendedName>
        <fullName evidence="6">S-protein homolog</fullName>
    </recommendedName>
</protein>
<evidence type="ECO:0000256" key="5">
    <source>
        <dbReference type="ARBA" id="ARBA00022729"/>
    </source>
</evidence>
<evidence type="ECO:0000313" key="8">
    <source>
        <dbReference type="EMBL" id="MBA0763987.1"/>
    </source>
</evidence>
<evidence type="ECO:0000256" key="2">
    <source>
        <dbReference type="ARBA" id="ARBA00005581"/>
    </source>
</evidence>
<evidence type="ECO:0000256" key="7">
    <source>
        <dbReference type="SAM" id="MobiDB-lite"/>
    </source>
</evidence>
<dbReference type="InterPro" id="IPR010264">
    <property type="entry name" value="Self-incomp_S1"/>
</dbReference>
<feature type="non-terminal residue" evidence="8">
    <location>
        <position position="197"/>
    </location>
</feature>
<keyword evidence="9" id="KW-1185">Reference proteome</keyword>
<dbReference type="PANTHER" id="PTHR31232:SF60">
    <property type="entry name" value="S-PROTEIN HOMOLOG"/>
    <property type="match status" value="1"/>
</dbReference>
<dbReference type="Pfam" id="PF05938">
    <property type="entry name" value="Self-incomp_S1"/>
    <property type="match status" value="1"/>
</dbReference>
<sequence length="197" mass="22239">IVIALLIASSSSEPIKGHHDDINSLIPYFKTWHVHTINGLSNGKMLLVHCKSKDNDLGIHNLTAGAEFSWQFKLSVTGRTLFWCYMAYDNFHAALNPAIAYRLSKSSHSDKLLENSSGPSTLNLSVPIVGGLQQQTTLMKAMKEQLSSQHKRLMEEIRAAREAPKQNPQEREDETAHYTRRQQYGSRSVTDYKNDRA</sequence>
<feature type="region of interest" description="Disordered" evidence="7">
    <location>
        <begin position="156"/>
        <end position="197"/>
    </location>
</feature>
<name>A0A7J9DTD0_9ROSI</name>
<feature type="non-terminal residue" evidence="8">
    <location>
        <position position="1"/>
    </location>
</feature>
<organism evidence="8 9">
    <name type="scientific">Gossypium trilobum</name>
    <dbReference type="NCBI Taxonomy" id="34281"/>
    <lineage>
        <taxon>Eukaryota</taxon>
        <taxon>Viridiplantae</taxon>
        <taxon>Streptophyta</taxon>
        <taxon>Embryophyta</taxon>
        <taxon>Tracheophyta</taxon>
        <taxon>Spermatophyta</taxon>
        <taxon>Magnoliopsida</taxon>
        <taxon>eudicotyledons</taxon>
        <taxon>Gunneridae</taxon>
        <taxon>Pentapetalae</taxon>
        <taxon>rosids</taxon>
        <taxon>malvids</taxon>
        <taxon>Malvales</taxon>
        <taxon>Malvaceae</taxon>
        <taxon>Malvoideae</taxon>
        <taxon>Gossypium</taxon>
    </lineage>
</organism>
<comment type="similarity">
    <text evidence="2 6">Belongs to the plant self-incompatibility (S1) protein family.</text>
</comment>
<dbReference type="AlphaFoldDB" id="A0A7J9DTD0"/>
<proteinExistence type="inferred from homology"/>
<comment type="subcellular location">
    <subcellularLocation>
        <location evidence="1 6">Secreted</location>
    </subcellularLocation>
</comment>
<dbReference type="PANTHER" id="PTHR31232">
    <property type="match status" value="1"/>
</dbReference>
<gene>
    <name evidence="8" type="ORF">Gotri_013372</name>
</gene>
<evidence type="ECO:0000256" key="4">
    <source>
        <dbReference type="ARBA" id="ARBA00022525"/>
    </source>
</evidence>
<accession>A0A7J9DTD0</accession>
<dbReference type="GO" id="GO:0060320">
    <property type="term" value="P:rejection of self pollen"/>
    <property type="evidence" value="ECO:0007669"/>
    <property type="project" value="UniProtKB-KW"/>
</dbReference>
<evidence type="ECO:0000256" key="3">
    <source>
        <dbReference type="ARBA" id="ARBA00022471"/>
    </source>
</evidence>
<keyword evidence="4 6" id="KW-0964">Secreted</keyword>
<keyword evidence="5" id="KW-0732">Signal</keyword>
<dbReference type="GO" id="GO:0005576">
    <property type="term" value="C:extracellular region"/>
    <property type="evidence" value="ECO:0007669"/>
    <property type="project" value="UniProtKB-SubCell"/>
</dbReference>
<dbReference type="EMBL" id="JABEZW010000004">
    <property type="protein sequence ID" value="MBA0763987.1"/>
    <property type="molecule type" value="Genomic_DNA"/>
</dbReference>
<feature type="compositionally biased region" description="Basic and acidic residues" evidence="7">
    <location>
        <begin position="156"/>
        <end position="177"/>
    </location>
</feature>
<comment type="caution">
    <text evidence="8">The sequence shown here is derived from an EMBL/GenBank/DDBJ whole genome shotgun (WGS) entry which is preliminary data.</text>
</comment>
<keyword evidence="3 6" id="KW-0713">Self-incompatibility</keyword>
<evidence type="ECO:0000256" key="6">
    <source>
        <dbReference type="RuleBase" id="RU367044"/>
    </source>
</evidence>
<evidence type="ECO:0000256" key="1">
    <source>
        <dbReference type="ARBA" id="ARBA00004613"/>
    </source>
</evidence>
<evidence type="ECO:0000313" key="9">
    <source>
        <dbReference type="Proteomes" id="UP000593568"/>
    </source>
</evidence>
<reference evidence="8 9" key="1">
    <citation type="journal article" date="2019" name="Genome Biol. Evol.">
        <title>Insights into the evolution of the New World diploid cottons (Gossypium, subgenus Houzingenia) based on genome sequencing.</title>
        <authorList>
            <person name="Grover C.E."/>
            <person name="Arick M.A. 2nd"/>
            <person name="Thrash A."/>
            <person name="Conover J.L."/>
            <person name="Sanders W.S."/>
            <person name="Peterson D.G."/>
            <person name="Frelichowski J.E."/>
            <person name="Scheffler J.A."/>
            <person name="Scheffler B.E."/>
            <person name="Wendel J.F."/>
        </authorList>
    </citation>
    <scope>NUCLEOTIDE SEQUENCE [LARGE SCALE GENOMIC DNA]</scope>
    <source>
        <strain evidence="8">8</strain>
        <tissue evidence="8">Leaf</tissue>
    </source>
</reference>
<dbReference type="Proteomes" id="UP000593568">
    <property type="component" value="Unassembled WGS sequence"/>
</dbReference>